<dbReference type="OrthoDB" id="5296at2759"/>
<organism evidence="1 2">
    <name type="scientific">Cylicostephanus goldi</name>
    <name type="common">Nematode worm</name>
    <dbReference type="NCBI Taxonomy" id="71465"/>
    <lineage>
        <taxon>Eukaryota</taxon>
        <taxon>Metazoa</taxon>
        <taxon>Ecdysozoa</taxon>
        <taxon>Nematoda</taxon>
        <taxon>Chromadorea</taxon>
        <taxon>Rhabditida</taxon>
        <taxon>Rhabditina</taxon>
        <taxon>Rhabditomorpha</taxon>
        <taxon>Strongyloidea</taxon>
        <taxon>Strongylidae</taxon>
        <taxon>Cylicostephanus</taxon>
    </lineage>
</organism>
<evidence type="ECO:0000313" key="1">
    <source>
        <dbReference type="EMBL" id="VDK52467.1"/>
    </source>
</evidence>
<reference evidence="1 2" key="1">
    <citation type="submission" date="2018-11" db="EMBL/GenBank/DDBJ databases">
        <authorList>
            <consortium name="Pathogen Informatics"/>
        </authorList>
    </citation>
    <scope>NUCLEOTIDE SEQUENCE [LARGE SCALE GENOMIC DNA]</scope>
</reference>
<dbReference type="SUPFAM" id="SSF51735">
    <property type="entry name" value="NAD(P)-binding Rossmann-fold domains"/>
    <property type="match status" value="1"/>
</dbReference>
<dbReference type="PANTHER" id="PTHR43544:SF12">
    <property type="entry name" value="NAD(P)-BINDING ROSSMANN-FOLD SUPERFAMILY PROTEIN"/>
    <property type="match status" value="1"/>
</dbReference>
<gene>
    <name evidence="1" type="ORF">CGOC_LOCUS2384</name>
</gene>
<dbReference type="GO" id="GO:0005737">
    <property type="term" value="C:cytoplasm"/>
    <property type="evidence" value="ECO:0007669"/>
    <property type="project" value="TreeGrafter"/>
</dbReference>
<dbReference type="AlphaFoldDB" id="A0A3P6R1U8"/>
<dbReference type="InterPro" id="IPR051468">
    <property type="entry name" value="Fungal_SecMetab_SDRs"/>
</dbReference>
<dbReference type="InterPro" id="IPR036291">
    <property type="entry name" value="NAD(P)-bd_dom_sf"/>
</dbReference>
<dbReference type="Gene3D" id="3.40.50.720">
    <property type="entry name" value="NAD(P)-binding Rossmann-like Domain"/>
    <property type="match status" value="1"/>
</dbReference>
<name>A0A3P6R1U8_CYLGO</name>
<keyword evidence="2" id="KW-1185">Reference proteome</keyword>
<accession>A0A3P6R1U8</accession>
<sequence>MGRIQGVVLITGANRGLGLEMTRSLLAMPDVCRVYAGCRHEETPEKLRNSNDPKKKLRIVELDVSKGLSVTYASTLIKRFYFFEDNFFNILKIYIIF</sequence>
<protein>
    <submittedName>
        <fullName evidence="1">Uncharacterized protein</fullName>
    </submittedName>
</protein>
<evidence type="ECO:0000313" key="2">
    <source>
        <dbReference type="Proteomes" id="UP000271889"/>
    </source>
</evidence>
<dbReference type="Proteomes" id="UP000271889">
    <property type="component" value="Unassembled WGS sequence"/>
</dbReference>
<dbReference type="PANTHER" id="PTHR43544">
    <property type="entry name" value="SHORT-CHAIN DEHYDROGENASE/REDUCTASE"/>
    <property type="match status" value="1"/>
</dbReference>
<dbReference type="EMBL" id="UYRV01005298">
    <property type="protein sequence ID" value="VDK52467.1"/>
    <property type="molecule type" value="Genomic_DNA"/>
</dbReference>
<dbReference type="GO" id="GO:0016491">
    <property type="term" value="F:oxidoreductase activity"/>
    <property type="evidence" value="ECO:0007669"/>
    <property type="project" value="TreeGrafter"/>
</dbReference>
<proteinExistence type="predicted"/>